<dbReference type="SUPFAM" id="SSF53335">
    <property type="entry name" value="S-adenosyl-L-methionine-dependent methyltransferases"/>
    <property type="match status" value="1"/>
</dbReference>
<dbReference type="Gene3D" id="3.40.50.150">
    <property type="entry name" value="Vaccinia Virus protein VP39"/>
    <property type="match status" value="1"/>
</dbReference>
<dbReference type="EMBL" id="JAANYQ010000003">
    <property type="protein sequence ID" value="KAF4125149.1"/>
    <property type="molecule type" value="Genomic_DNA"/>
</dbReference>
<keyword evidence="2" id="KW-1185">Reference proteome</keyword>
<evidence type="ECO:0000313" key="1">
    <source>
        <dbReference type="EMBL" id="KAF4125149.1"/>
    </source>
</evidence>
<accession>A0A9P5D842</accession>
<dbReference type="RefSeq" id="XP_035323801.1">
    <property type="nucleotide sequence ID" value="XM_035465964.1"/>
</dbReference>
<dbReference type="OrthoDB" id="433955at2759"/>
<organism evidence="1 2">
    <name type="scientific">Geosmithia morbida</name>
    <dbReference type="NCBI Taxonomy" id="1094350"/>
    <lineage>
        <taxon>Eukaryota</taxon>
        <taxon>Fungi</taxon>
        <taxon>Dikarya</taxon>
        <taxon>Ascomycota</taxon>
        <taxon>Pezizomycotina</taxon>
        <taxon>Sordariomycetes</taxon>
        <taxon>Hypocreomycetidae</taxon>
        <taxon>Hypocreales</taxon>
        <taxon>Bionectriaceae</taxon>
        <taxon>Geosmithia</taxon>
    </lineage>
</organism>
<dbReference type="CDD" id="cd02440">
    <property type="entry name" value="AdoMet_MTases"/>
    <property type="match status" value="1"/>
</dbReference>
<name>A0A9P5D842_9HYPO</name>
<dbReference type="Proteomes" id="UP000749293">
    <property type="component" value="Unassembled WGS sequence"/>
</dbReference>
<dbReference type="GeneID" id="55970216"/>
<dbReference type="Pfam" id="PF10294">
    <property type="entry name" value="Methyltransf_16"/>
    <property type="match status" value="1"/>
</dbReference>
<dbReference type="InterPro" id="IPR029063">
    <property type="entry name" value="SAM-dependent_MTases_sf"/>
</dbReference>
<dbReference type="GO" id="GO:0008757">
    <property type="term" value="F:S-adenosylmethionine-dependent methyltransferase activity"/>
    <property type="evidence" value="ECO:0007669"/>
    <property type="project" value="UniProtKB-ARBA"/>
</dbReference>
<protein>
    <submittedName>
        <fullName evidence="1">Methyltransferase</fullName>
    </submittedName>
</protein>
<sequence>MPPTPEDLPQIWQRPSYSSLISALESLEVRLPVWNHGRKRSDVLAEQETLANRHNASATRYLSTIIGSRLSWLDGDEERDRVWDQASRRMAERCGRMAMGEVLRSWPFDPVADQQGGEGGGGRSGGIASFEPFELVIKEPGLTGDSLGLKTWASSYVLARNLPRLGATVLFRLFDESLGEPRPDVLELGSGTGLLGIAAAAVWKVPVTLTDMPAIVANLEDNADRNSELVERRGGSLRVGRLTWGGEVDEGLFEKANRFKIVLVADPLYDDNHPTLLASAIDQHLSLDAEARAVIMVPLRDETTVRLLKDFKEAMAGLVTPLACDDGQEEELEGQDDWDSASPAARRLHGPSLDVVLPAVNILPSPPTS</sequence>
<dbReference type="InterPro" id="IPR019410">
    <property type="entry name" value="Methyltransf_16"/>
</dbReference>
<comment type="caution">
    <text evidence="1">The sequence shown here is derived from an EMBL/GenBank/DDBJ whole genome shotgun (WGS) entry which is preliminary data.</text>
</comment>
<dbReference type="GO" id="GO:0005829">
    <property type="term" value="C:cytosol"/>
    <property type="evidence" value="ECO:0007669"/>
    <property type="project" value="TreeGrafter"/>
</dbReference>
<evidence type="ECO:0000313" key="2">
    <source>
        <dbReference type="Proteomes" id="UP000749293"/>
    </source>
</evidence>
<dbReference type="GO" id="GO:0032259">
    <property type="term" value="P:methylation"/>
    <property type="evidence" value="ECO:0007669"/>
    <property type="project" value="UniProtKB-KW"/>
</dbReference>
<keyword evidence="1" id="KW-0808">Transferase</keyword>
<dbReference type="AlphaFoldDB" id="A0A9P5D842"/>
<keyword evidence="1" id="KW-0489">Methyltransferase</keyword>
<gene>
    <name evidence="1" type="ORF">GMORB2_3988</name>
</gene>
<dbReference type="PANTHER" id="PTHR14614">
    <property type="entry name" value="HEPATOCELLULAR CARCINOMA-ASSOCIATED ANTIGEN"/>
    <property type="match status" value="1"/>
</dbReference>
<reference evidence="1" key="1">
    <citation type="submission" date="2020-03" db="EMBL/GenBank/DDBJ databases">
        <title>Site-based positive gene gene selection in Geosmithia morbida across the United States reveals a broad range of putative effectors and factors for local host and environmental adapation.</title>
        <authorList>
            <person name="Onufrak A."/>
            <person name="Murdoch R.W."/>
            <person name="Gazis R."/>
            <person name="Huff M."/>
            <person name="Staton M."/>
            <person name="Klingeman W."/>
            <person name="Hadziabdic D."/>
        </authorList>
    </citation>
    <scope>NUCLEOTIDE SEQUENCE</scope>
    <source>
        <strain evidence="1">1262</strain>
    </source>
</reference>
<proteinExistence type="predicted"/>
<dbReference type="PANTHER" id="PTHR14614:SF156">
    <property type="entry name" value="PROTEIN-LYSINE N-METHYLTRANSFERASE EFM2"/>
    <property type="match status" value="1"/>
</dbReference>